<protein>
    <recommendedName>
        <fullName evidence="6">FAD-binding domain-containing protein</fullName>
    </recommendedName>
</protein>
<dbReference type="GO" id="GO:0004497">
    <property type="term" value="F:monooxygenase activity"/>
    <property type="evidence" value="ECO:0007669"/>
    <property type="project" value="UniProtKB-KW"/>
</dbReference>
<evidence type="ECO:0000259" key="6">
    <source>
        <dbReference type="Pfam" id="PF01494"/>
    </source>
</evidence>
<evidence type="ECO:0000256" key="4">
    <source>
        <dbReference type="ARBA" id="ARBA00023002"/>
    </source>
</evidence>
<evidence type="ECO:0000256" key="2">
    <source>
        <dbReference type="ARBA" id="ARBA00022630"/>
    </source>
</evidence>
<dbReference type="PANTHER" id="PTHR13789:SF316">
    <property type="entry name" value="FAD-BINDING DOMAIN-CONTAINING PROTEIN"/>
    <property type="match status" value="1"/>
</dbReference>
<keyword evidence="8" id="KW-1185">Reference proteome</keyword>
<accession>A0A6A6D438</accession>
<reference evidence="7" key="1">
    <citation type="journal article" date="2020" name="Stud. Mycol.">
        <title>101 Dothideomycetes genomes: a test case for predicting lifestyles and emergence of pathogens.</title>
        <authorList>
            <person name="Haridas S."/>
            <person name="Albert R."/>
            <person name="Binder M."/>
            <person name="Bloem J."/>
            <person name="Labutti K."/>
            <person name="Salamov A."/>
            <person name="Andreopoulos B."/>
            <person name="Baker S."/>
            <person name="Barry K."/>
            <person name="Bills G."/>
            <person name="Bluhm B."/>
            <person name="Cannon C."/>
            <person name="Castanera R."/>
            <person name="Culley D."/>
            <person name="Daum C."/>
            <person name="Ezra D."/>
            <person name="Gonzalez J."/>
            <person name="Henrissat B."/>
            <person name="Kuo A."/>
            <person name="Liang C."/>
            <person name="Lipzen A."/>
            <person name="Lutzoni F."/>
            <person name="Magnuson J."/>
            <person name="Mondo S."/>
            <person name="Nolan M."/>
            <person name="Ohm R."/>
            <person name="Pangilinan J."/>
            <person name="Park H.-J."/>
            <person name="Ramirez L."/>
            <person name="Alfaro M."/>
            <person name="Sun H."/>
            <person name="Tritt A."/>
            <person name="Yoshinaga Y."/>
            <person name="Zwiers L.-H."/>
            <person name="Turgeon B."/>
            <person name="Goodwin S."/>
            <person name="Spatafora J."/>
            <person name="Crous P."/>
            <person name="Grigoriev I."/>
        </authorList>
    </citation>
    <scope>NUCLEOTIDE SEQUENCE</scope>
    <source>
        <strain evidence="7">ATCC 36951</strain>
    </source>
</reference>
<comment type="similarity">
    <text evidence="1">Belongs to the paxM FAD-dependent monooxygenase family.</text>
</comment>
<dbReference type="GO" id="GO:0071949">
    <property type="term" value="F:FAD binding"/>
    <property type="evidence" value="ECO:0007669"/>
    <property type="project" value="InterPro"/>
</dbReference>
<keyword evidence="5" id="KW-0503">Monooxygenase</keyword>
<dbReference type="Gene3D" id="3.50.50.60">
    <property type="entry name" value="FAD/NAD(P)-binding domain"/>
    <property type="match status" value="1"/>
</dbReference>
<evidence type="ECO:0000256" key="5">
    <source>
        <dbReference type="ARBA" id="ARBA00023033"/>
    </source>
</evidence>
<evidence type="ECO:0000256" key="1">
    <source>
        <dbReference type="ARBA" id="ARBA00007992"/>
    </source>
</evidence>
<feature type="domain" description="FAD-binding" evidence="6">
    <location>
        <begin position="314"/>
        <end position="355"/>
    </location>
</feature>
<dbReference type="GeneID" id="54556900"/>
<keyword evidence="4" id="KW-0560">Oxidoreductase</keyword>
<gene>
    <name evidence="7" type="ORF">M409DRAFT_16454</name>
</gene>
<dbReference type="InterPro" id="IPR002938">
    <property type="entry name" value="FAD-bd"/>
</dbReference>
<dbReference type="EMBL" id="ML993579">
    <property type="protein sequence ID" value="KAF2174184.1"/>
    <property type="molecule type" value="Genomic_DNA"/>
</dbReference>
<dbReference type="PANTHER" id="PTHR13789">
    <property type="entry name" value="MONOOXYGENASE"/>
    <property type="match status" value="1"/>
</dbReference>
<keyword evidence="3" id="KW-0274">FAD</keyword>
<dbReference type="InterPro" id="IPR050493">
    <property type="entry name" value="FAD-dep_Monooxygenase_BioMet"/>
</dbReference>
<feature type="domain" description="FAD-binding" evidence="6">
    <location>
        <begin position="5"/>
        <end position="178"/>
    </location>
</feature>
<dbReference type="InterPro" id="IPR036188">
    <property type="entry name" value="FAD/NAD-bd_sf"/>
</dbReference>
<keyword evidence="2" id="KW-0285">Flavoprotein</keyword>
<dbReference type="SUPFAM" id="SSF51905">
    <property type="entry name" value="FAD/NAD(P)-binding domain"/>
    <property type="match status" value="1"/>
</dbReference>
<evidence type="ECO:0000313" key="7">
    <source>
        <dbReference type="EMBL" id="KAF2174184.1"/>
    </source>
</evidence>
<dbReference type="PRINTS" id="PR00420">
    <property type="entry name" value="RNGMNOXGNASE"/>
</dbReference>
<organism evidence="7 8">
    <name type="scientific">Zasmidium cellare ATCC 36951</name>
    <dbReference type="NCBI Taxonomy" id="1080233"/>
    <lineage>
        <taxon>Eukaryota</taxon>
        <taxon>Fungi</taxon>
        <taxon>Dikarya</taxon>
        <taxon>Ascomycota</taxon>
        <taxon>Pezizomycotina</taxon>
        <taxon>Dothideomycetes</taxon>
        <taxon>Dothideomycetidae</taxon>
        <taxon>Mycosphaerellales</taxon>
        <taxon>Mycosphaerellaceae</taxon>
        <taxon>Zasmidium</taxon>
    </lineage>
</organism>
<evidence type="ECO:0000313" key="8">
    <source>
        <dbReference type="Proteomes" id="UP000799537"/>
    </source>
</evidence>
<dbReference type="AlphaFoldDB" id="A0A6A6D438"/>
<dbReference type="OrthoDB" id="16820at2759"/>
<evidence type="ECO:0000256" key="3">
    <source>
        <dbReference type="ARBA" id="ARBA00022827"/>
    </source>
</evidence>
<proteinExistence type="inferred from homology"/>
<name>A0A6A6D438_ZASCE</name>
<dbReference type="Proteomes" id="UP000799537">
    <property type="component" value="Unassembled WGS sequence"/>
</dbReference>
<dbReference type="Pfam" id="PF01494">
    <property type="entry name" value="FAD_binding_3"/>
    <property type="match status" value="2"/>
</dbReference>
<dbReference type="RefSeq" id="XP_033675073.1">
    <property type="nucleotide sequence ID" value="XM_033803628.1"/>
</dbReference>
<sequence>MPMKEVSIIGAGLSGLSLCLFLAKHNITSKIYELRPANTTSEGAVMLSPNALRTLDILGLYARIKSKGYHFRDLSFNNNDHETLDTYEMGNADKFGYDALRVYRQVLLDELKAMIAEAGNDKIEILYEKKFSHIVSSTTTANDNNNNITFALTDGSTHTTPLLLGADGIHSTLRAHLAPTAAQPTFSSFLAITFPLSSSHLILPPTPTPYPLPVSISHPLGGAFVLAPQNPTATDLLAGTQIRTHDRPRSEWDAFLRNKDLLYKTHLRGPHNDKYNSWNALIKSALDACPLEKLSLWPFYTVPKIPRWFSEEDGGRVVILGDAAHAIPPAAGQGVCQAFEDVHSLALALAAANEGVVEWTEGLGWWQEYRQGRVERTQGLTDEMNRRRMPGWSGMGAERMDSSWLFGVDVEGDVKRYIDGQKGR</sequence>